<dbReference type="InterPro" id="IPR038471">
    <property type="entry name" value="MecA_C_sf"/>
</dbReference>
<dbReference type="Proteomes" id="UP001164718">
    <property type="component" value="Chromosome"/>
</dbReference>
<protein>
    <submittedName>
        <fullName evidence="3">Adaptor protein MecA</fullName>
    </submittedName>
</protein>
<accession>A0A9E8LVW2</accession>
<comment type="similarity">
    <text evidence="1">Belongs to the MecA family.</text>
</comment>
<organism evidence="3 4">
    <name type="scientific">Fervidibacillus albus</name>
    <dbReference type="NCBI Taxonomy" id="2980026"/>
    <lineage>
        <taxon>Bacteria</taxon>
        <taxon>Bacillati</taxon>
        <taxon>Bacillota</taxon>
        <taxon>Bacilli</taxon>
        <taxon>Bacillales</taxon>
        <taxon>Bacillaceae</taxon>
        <taxon>Fervidibacillus</taxon>
    </lineage>
</organism>
<proteinExistence type="inferred from homology"/>
<reference evidence="3" key="1">
    <citation type="submission" date="2022-09" db="EMBL/GenBank/DDBJ databases">
        <title>Complete Genomes of Fervidibacillus albus and Fervidibacillus halotolerans isolated from tidal flat sediments.</title>
        <authorList>
            <person name="Kwon K.K."/>
            <person name="Yang S.-H."/>
            <person name="Park M.J."/>
            <person name="Oh H.-M."/>
        </authorList>
    </citation>
    <scope>NUCLEOTIDE SEQUENCE</scope>
    <source>
        <strain evidence="3">MEBiC13591</strain>
    </source>
</reference>
<evidence type="ECO:0000313" key="3">
    <source>
        <dbReference type="EMBL" id="WAA10534.1"/>
    </source>
</evidence>
<keyword evidence="4" id="KW-1185">Reference proteome</keyword>
<dbReference type="Pfam" id="PF05389">
    <property type="entry name" value="MecA"/>
    <property type="match status" value="1"/>
</dbReference>
<dbReference type="PANTHER" id="PTHR39161:SF2">
    <property type="entry name" value="ADAPTER PROTEIN MECA 2"/>
    <property type="match status" value="1"/>
</dbReference>
<dbReference type="InterPro" id="IPR008681">
    <property type="entry name" value="Neg-reg_MecA"/>
</dbReference>
<dbReference type="Gene3D" id="3.30.70.1950">
    <property type="match status" value="1"/>
</dbReference>
<evidence type="ECO:0000313" key="4">
    <source>
        <dbReference type="Proteomes" id="UP001164718"/>
    </source>
</evidence>
<dbReference type="RefSeq" id="WP_275418325.1">
    <property type="nucleotide sequence ID" value="NZ_CP106878.1"/>
</dbReference>
<comment type="subunit">
    <text evidence="2">Homodimer.</text>
</comment>
<dbReference type="KEGG" id="faf:OE104_04210"/>
<evidence type="ECO:0000256" key="1">
    <source>
        <dbReference type="ARBA" id="ARBA00005397"/>
    </source>
</evidence>
<dbReference type="EMBL" id="CP106878">
    <property type="protein sequence ID" value="WAA10534.1"/>
    <property type="molecule type" value="Genomic_DNA"/>
</dbReference>
<dbReference type="PANTHER" id="PTHR39161">
    <property type="entry name" value="ADAPTER PROTEIN MECA"/>
    <property type="match status" value="1"/>
</dbReference>
<gene>
    <name evidence="3" type="ORF">OE104_04210</name>
</gene>
<name>A0A9E8LVW2_9BACI</name>
<dbReference type="AlphaFoldDB" id="A0A9E8LVW2"/>
<evidence type="ECO:0000256" key="2">
    <source>
        <dbReference type="ARBA" id="ARBA00011738"/>
    </source>
</evidence>
<sequence length="197" mass="23527">MFVAKGAGHMRLERVGEKQFRIFFTVDELEEIGLSPEEVDLSGEWENFFIDTIRNLKDEFNILEEGTIFIDMDFIGKQDPVFVMTIQTMEEQYFPSDWDETDESTDTLHYRFSDVEDVIQLAIRLKHDYSRGELYFFENRYHLILPIVCKDEYERLTAIIKEYGEPALQTIPYIQEYGKKLVDQWAIHQLNYFFNKT</sequence>